<gene>
    <name evidence="4" type="ORF">QQZ08_000352</name>
</gene>
<name>A0ABR1IGW2_9HYPO</name>
<dbReference type="PANTHER" id="PTHR43283:SF17">
    <property type="entry name" value="(LOVD), PUTATIVE (AFU_ORTHOLOGUE AFUA_5G00920)-RELATED"/>
    <property type="match status" value="1"/>
</dbReference>
<dbReference type="InterPro" id="IPR001466">
    <property type="entry name" value="Beta-lactam-related"/>
</dbReference>
<evidence type="ECO:0000256" key="1">
    <source>
        <dbReference type="ARBA" id="ARBA00009009"/>
    </source>
</evidence>
<dbReference type="Proteomes" id="UP001498421">
    <property type="component" value="Unassembled WGS sequence"/>
</dbReference>
<dbReference type="InterPro" id="IPR050789">
    <property type="entry name" value="Diverse_Enzym_Activities"/>
</dbReference>
<feature type="domain" description="Beta-lactamase-related" evidence="3">
    <location>
        <begin position="15"/>
        <end position="206"/>
    </location>
</feature>
<sequence length="220" mass="24486">MVEWLNNHIVLQVSRIHGIKLDDYMQKHIFGPLGMTSTTFHPESRGLLDKIPECYSRDPVSGDLTAVPLPLILPAEEDCGGHGLFATIGDFARLLAAILSGGGEVLTKESIDQMFSPQLNHPRHLSRWAYGEYKPIIAPAIPKGLKIDYGLGGLISMEPISGRRSAGSLQWLGMVNQFWWIDPEIGIAGSVLFNLRPTGDARAWNHHVEFEKEVYSLFRN</sequence>
<proteinExistence type="inferred from homology"/>
<dbReference type="InterPro" id="IPR012338">
    <property type="entry name" value="Beta-lactam/transpept-like"/>
</dbReference>
<comment type="similarity">
    <text evidence="1">Belongs to the class-A beta-lactamase family.</text>
</comment>
<dbReference type="Pfam" id="PF00144">
    <property type="entry name" value="Beta-lactamase"/>
    <property type="match status" value="1"/>
</dbReference>
<organism evidence="4 5">
    <name type="scientific">Neonectria magnoliae</name>
    <dbReference type="NCBI Taxonomy" id="2732573"/>
    <lineage>
        <taxon>Eukaryota</taxon>
        <taxon>Fungi</taxon>
        <taxon>Dikarya</taxon>
        <taxon>Ascomycota</taxon>
        <taxon>Pezizomycotina</taxon>
        <taxon>Sordariomycetes</taxon>
        <taxon>Hypocreomycetidae</taxon>
        <taxon>Hypocreales</taxon>
        <taxon>Nectriaceae</taxon>
        <taxon>Neonectria</taxon>
    </lineage>
</organism>
<evidence type="ECO:0000259" key="3">
    <source>
        <dbReference type="Pfam" id="PF00144"/>
    </source>
</evidence>
<reference evidence="4 5" key="1">
    <citation type="journal article" date="2025" name="Microbiol. Resour. Announc.">
        <title>Draft genome sequences for Neonectria magnoliae and Neonectria punicea, canker pathogens of Liriodendron tulipifera and Acer saccharum in West Virginia.</title>
        <authorList>
            <person name="Petronek H.M."/>
            <person name="Kasson M.T."/>
            <person name="Metheny A.M."/>
            <person name="Stauder C.M."/>
            <person name="Lovett B."/>
            <person name="Lynch S.C."/>
            <person name="Garnas J.R."/>
            <person name="Kasson L.R."/>
            <person name="Stajich J.E."/>
        </authorList>
    </citation>
    <scope>NUCLEOTIDE SEQUENCE [LARGE SCALE GENOMIC DNA]</scope>
    <source>
        <strain evidence="4 5">NRRL 64651</strain>
    </source>
</reference>
<accession>A0ABR1IGW2</accession>
<dbReference type="SUPFAM" id="SSF56601">
    <property type="entry name" value="beta-lactamase/transpeptidase-like"/>
    <property type="match status" value="1"/>
</dbReference>
<protein>
    <recommendedName>
        <fullName evidence="3">Beta-lactamase-related domain-containing protein</fullName>
    </recommendedName>
</protein>
<evidence type="ECO:0000313" key="5">
    <source>
        <dbReference type="Proteomes" id="UP001498421"/>
    </source>
</evidence>
<keyword evidence="2" id="KW-0378">Hydrolase</keyword>
<keyword evidence="5" id="KW-1185">Reference proteome</keyword>
<comment type="caution">
    <text evidence="4">The sequence shown here is derived from an EMBL/GenBank/DDBJ whole genome shotgun (WGS) entry which is preliminary data.</text>
</comment>
<dbReference type="EMBL" id="JAZAVK010000002">
    <property type="protein sequence ID" value="KAK7432881.1"/>
    <property type="molecule type" value="Genomic_DNA"/>
</dbReference>
<dbReference type="Gene3D" id="3.40.710.10">
    <property type="entry name" value="DD-peptidase/beta-lactamase superfamily"/>
    <property type="match status" value="1"/>
</dbReference>
<evidence type="ECO:0000256" key="2">
    <source>
        <dbReference type="ARBA" id="ARBA00022801"/>
    </source>
</evidence>
<evidence type="ECO:0000313" key="4">
    <source>
        <dbReference type="EMBL" id="KAK7432881.1"/>
    </source>
</evidence>
<dbReference type="PANTHER" id="PTHR43283">
    <property type="entry name" value="BETA-LACTAMASE-RELATED"/>
    <property type="match status" value="1"/>
</dbReference>